<dbReference type="EMBL" id="CP099422">
    <property type="protein sequence ID" value="USW53081.1"/>
    <property type="molecule type" value="Genomic_DNA"/>
</dbReference>
<sequence>MQPTSWSSLLAVLATALFLFAGQTEALLGCPCGMAPGEFGCTPLLPGGVLRENCPPQA</sequence>
<keyword evidence="3" id="KW-1185">Reference proteome</keyword>
<feature type="chain" id="PRO_5040138860" evidence="1">
    <location>
        <begin position="27"/>
        <end position="58"/>
    </location>
</feature>
<proteinExistence type="predicted"/>
<keyword evidence="1" id="KW-0732">Signal</keyword>
<feature type="signal peptide" evidence="1">
    <location>
        <begin position="1"/>
        <end position="26"/>
    </location>
</feature>
<evidence type="ECO:0000313" key="2">
    <source>
        <dbReference type="EMBL" id="USW53081.1"/>
    </source>
</evidence>
<organism evidence="2 3">
    <name type="scientific">Septoria linicola</name>
    <dbReference type="NCBI Taxonomy" id="215465"/>
    <lineage>
        <taxon>Eukaryota</taxon>
        <taxon>Fungi</taxon>
        <taxon>Dikarya</taxon>
        <taxon>Ascomycota</taxon>
        <taxon>Pezizomycotina</taxon>
        <taxon>Dothideomycetes</taxon>
        <taxon>Dothideomycetidae</taxon>
        <taxon>Mycosphaerellales</taxon>
        <taxon>Mycosphaerellaceae</taxon>
        <taxon>Septoria</taxon>
    </lineage>
</organism>
<evidence type="ECO:0000256" key="1">
    <source>
        <dbReference type="SAM" id="SignalP"/>
    </source>
</evidence>
<name>A0A9Q9AYP8_9PEZI</name>
<evidence type="ECO:0000313" key="3">
    <source>
        <dbReference type="Proteomes" id="UP001056384"/>
    </source>
</evidence>
<dbReference type="AlphaFoldDB" id="A0A9Q9AYP8"/>
<accession>A0A9Q9AYP8</accession>
<protein>
    <submittedName>
        <fullName evidence="2">Uncharacterized protein</fullName>
    </submittedName>
</protein>
<dbReference type="Proteomes" id="UP001056384">
    <property type="component" value="Chromosome 5"/>
</dbReference>
<reference evidence="2" key="1">
    <citation type="submission" date="2022-06" db="EMBL/GenBank/DDBJ databases">
        <title>Complete genome sequences of two strains of the flax pathogen Septoria linicola.</title>
        <authorList>
            <person name="Lapalu N."/>
            <person name="Simon A."/>
            <person name="Demenou B."/>
            <person name="Paumier D."/>
            <person name="Guillot M.-P."/>
            <person name="Gout L."/>
            <person name="Valade R."/>
        </authorList>
    </citation>
    <scope>NUCLEOTIDE SEQUENCE</scope>
    <source>
        <strain evidence="2">SE15195</strain>
    </source>
</reference>
<gene>
    <name evidence="2" type="ORF">Slin15195_G064000</name>
</gene>